<feature type="repeat" description="ANK" evidence="2">
    <location>
        <begin position="909"/>
        <end position="941"/>
    </location>
</feature>
<sequence>MSVADSLVESVATFRGVLTSDENAALQASLSDPLPDVGAVIAFTASLDRANARRKGPSIASRLYSIIESFQTFSAMVETTVLTYMQILSNFTSYFQEFSKVLIKVERIRPMFEEYKTLFPDSEELQKAVCELHASILRCCTQLISIVRRAWPVHLLHAVFQSLPSEMRTSTDAMFDAVEVVKEQISMAKTRAQVHEYKQQMGKRRELLDGLSKYDYVTAFQQARQKRFKGTGEWIVSAPQFIDWRKRPTSGIITLTGKIGSGKTILSAAVIDSIFEKDGTSLPVMFHFVRFDEPKSMDAETILRSLIRQNLQPESMTEEITNSLANAAKSLYSPESLRTLLERKLISQQETCVVIDALDECQHSHQRKILQALLSAISLPSINLKLFISSRGNLSGLFQIRQEKPQILFGISTSSDAAAHDIEVYIEDALETKVTEGELAFEDPGIKDEIRTELSKGAQGMFLWVALEIEDVCYQCNDEAIRSVLRDLPKNLTETFDRALQRIRARHKNQEAIAQKALHVVAAAKRPLKLAELRIAISIEINQSHSRPGQLVNNIDLVAQWCENLLYVDDSTNTVQFVHHSALKYILEPSSLADITHFHRPLDDCHHELGEICVTYLNLNDFRTTMIKRPKPLPIMDPNAIQRVALNASSVKNSVVKGLETLRSGSPIRQNVPVHTASVARLERYRNQPAAVVTTESGGAQNFDIGRLLDYAAEFWIHHTSSFQSGKTHEAIWETWHFMISGAHDLAKTPWTEEDYAQKSAVAVSWAKNVEHVALLERFFFAENYPAEYDAVDVLSLFVNMTSKRLLARLISRLSHSDSIDCYGRAIARGLIASPAVLFKEVSCQCGSSRDGLLPDLCQSATLGTYQPNPAGPNFSELAFLSAAWYDIRITLQRLLYYAPPWLHNPTAMGKSALHLAAEAGNVTATKLLLQEGFEFRALTKPEIGKKTPLQIAMDRGHGIVMKILIDWGKEHKDRPPLSDVPEWKGRRNTIRSNRWGKYPPEAERYLDLQEMISGTKVPRVRADDKHPTALPHILKANGLDWEDRAKFS</sequence>
<name>A0A1G4BH18_9PEZI</name>
<reference evidence="4 5" key="1">
    <citation type="submission" date="2016-09" db="EMBL/GenBank/DDBJ databases">
        <authorList>
            <person name="Capua I."/>
            <person name="De Benedictis P."/>
            <person name="Joannis T."/>
            <person name="Lombin L.H."/>
            <person name="Cattoli G."/>
        </authorList>
    </citation>
    <scope>NUCLEOTIDE SEQUENCE [LARGE SCALE GENOMIC DNA]</scope>
    <source>
        <strain evidence="4 5">IMI 309357</strain>
    </source>
</reference>
<dbReference type="PANTHER" id="PTHR10039">
    <property type="entry name" value="AMELOGENIN"/>
    <property type="match status" value="1"/>
</dbReference>
<evidence type="ECO:0000259" key="3">
    <source>
        <dbReference type="PROSITE" id="PS50837"/>
    </source>
</evidence>
<organism evidence="4 5">
    <name type="scientific">Colletotrichum orchidophilum</name>
    <dbReference type="NCBI Taxonomy" id="1209926"/>
    <lineage>
        <taxon>Eukaryota</taxon>
        <taxon>Fungi</taxon>
        <taxon>Dikarya</taxon>
        <taxon>Ascomycota</taxon>
        <taxon>Pezizomycotina</taxon>
        <taxon>Sordariomycetes</taxon>
        <taxon>Hypocreomycetidae</taxon>
        <taxon>Glomerellales</taxon>
        <taxon>Glomerellaceae</taxon>
        <taxon>Colletotrichum</taxon>
    </lineage>
</organism>
<dbReference type="InterPro" id="IPR027417">
    <property type="entry name" value="P-loop_NTPase"/>
</dbReference>
<dbReference type="Proteomes" id="UP000176998">
    <property type="component" value="Unassembled WGS sequence"/>
</dbReference>
<protein>
    <recommendedName>
        <fullName evidence="3">NACHT domain-containing protein</fullName>
    </recommendedName>
</protein>
<dbReference type="AlphaFoldDB" id="A0A1G4BH18"/>
<evidence type="ECO:0000313" key="4">
    <source>
        <dbReference type="EMBL" id="OHF00701.1"/>
    </source>
</evidence>
<dbReference type="PROSITE" id="PS50088">
    <property type="entry name" value="ANK_REPEAT"/>
    <property type="match status" value="1"/>
</dbReference>
<comment type="caution">
    <text evidence="4">The sequence shown here is derived from an EMBL/GenBank/DDBJ whole genome shotgun (WGS) entry which is preliminary data.</text>
</comment>
<evidence type="ECO:0000256" key="1">
    <source>
        <dbReference type="ARBA" id="ARBA00022737"/>
    </source>
</evidence>
<dbReference type="Pfam" id="PF12796">
    <property type="entry name" value="Ank_2"/>
    <property type="match status" value="1"/>
</dbReference>
<feature type="domain" description="NACHT" evidence="3">
    <location>
        <begin position="251"/>
        <end position="391"/>
    </location>
</feature>
<dbReference type="SMART" id="SM00248">
    <property type="entry name" value="ANK"/>
    <property type="match status" value="2"/>
</dbReference>
<dbReference type="Pfam" id="PF24883">
    <property type="entry name" value="NPHP3_N"/>
    <property type="match status" value="1"/>
</dbReference>
<dbReference type="InterPro" id="IPR036770">
    <property type="entry name" value="Ankyrin_rpt-contain_sf"/>
</dbReference>
<dbReference type="InterPro" id="IPR002110">
    <property type="entry name" value="Ankyrin_rpt"/>
</dbReference>
<dbReference type="Pfam" id="PF22939">
    <property type="entry name" value="WHD_GPIID"/>
    <property type="match status" value="1"/>
</dbReference>
<dbReference type="STRING" id="1209926.A0A1G4BH18"/>
<dbReference type="Gene3D" id="1.25.40.20">
    <property type="entry name" value="Ankyrin repeat-containing domain"/>
    <property type="match status" value="1"/>
</dbReference>
<dbReference type="PROSITE" id="PS50297">
    <property type="entry name" value="ANK_REP_REGION"/>
    <property type="match status" value="1"/>
</dbReference>
<dbReference type="RefSeq" id="XP_022477843.1">
    <property type="nucleotide sequence ID" value="XM_022615666.1"/>
</dbReference>
<dbReference type="Gene3D" id="3.40.50.300">
    <property type="entry name" value="P-loop containing nucleotide triphosphate hydrolases"/>
    <property type="match status" value="1"/>
</dbReference>
<dbReference type="OrthoDB" id="4850221at2759"/>
<dbReference type="PROSITE" id="PS50837">
    <property type="entry name" value="NACHT"/>
    <property type="match status" value="1"/>
</dbReference>
<gene>
    <name evidence="4" type="ORF">CORC01_04018</name>
</gene>
<accession>A0A1G4BH18</accession>
<dbReference type="InterPro" id="IPR054471">
    <property type="entry name" value="GPIID_WHD"/>
</dbReference>
<proteinExistence type="predicted"/>
<keyword evidence="1" id="KW-0677">Repeat</keyword>
<evidence type="ECO:0000313" key="5">
    <source>
        <dbReference type="Proteomes" id="UP000176998"/>
    </source>
</evidence>
<dbReference type="SUPFAM" id="SSF48403">
    <property type="entry name" value="Ankyrin repeat"/>
    <property type="match status" value="1"/>
</dbReference>
<dbReference type="SUPFAM" id="SSF52540">
    <property type="entry name" value="P-loop containing nucleoside triphosphate hydrolases"/>
    <property type="match status" value="1"/>
</dbReference>
<keyword evidence="5" id="KW-1185">Reference proteome</keyword>
<dbReference type="PANTHER" id="PTHR10039:SF10">
    <property type="entry name" value="NACHT DOMAIN-CONTAINING PROTEIN"/>
    <property type="match status" value="1"/>
</dbReference>
<evidence type="ECO:0000256" key="2">
    <source>
        <dbReference type="PROSITE-ProRule" id="PRU00023"/>
    </source>
</evidence>
<dbReference type="GeneID" id="34557176"/>
<dbReference type="InterPro" id="IPR056884">
    <property type="entry name" value="NPHP3-like_N"/>
</dbReference>
<dbReference type="InterPro" id="IPR007111">
    <property type="entry name" value="NACHT_NTPase"/>
</dbReference>
<dbReference type="EMBL" id="MJBS01000025">
    <property type="protein sequence ID" value="OHF00701.1"/>
    <property type="molecule type" value="Genomic_DNA"/>
</dbReference>
<keyword evidence="2" id="KW-0040">ANK repeat</keyword>